<name>A0A921IRG6_9ACTN</name>
<protein>
    <submittedName>
        <fullName evidence="3">Type II toxin-antitoxin system PemK/MazF family toxin</fullName>
    </submittedName>
</protein>
<comment type="caution">
    <text evidence="3">The sequence shown here is derived from an EMBL/GenBank/DDBJ whole genome shotgun (WGS) entry which is preliminary data.</text>
</comment>
<dbReference type="Proteomes" id="UP000746751">
    <property type="component" value="Unassembled WGS sequence"/>
</dbReference>
<evidence type="ECO:0000256" key="2">
    <source>
        <dbReference type="ARBA" id="ARBA00022649"/>
    </source>
</evidence>
<dbReference type="GO" id="GO:0004521">
    <property type="term" value="F:RNA endonuclease activity"/>
    <property type="evidence" value="ECO:0007669"/>
    <property type="project" value="TreeGrafter"/>
</dbReference>
<proteinExistence type="inferred from homology"/>
<organism evidence="3 4">
    <name type="scientific">Collinsella ihumii</name>
    <dbReference type="NCBI Taxonomy" id="1720204"/>
    <lineage>
        <taxon>Bacteria</taxon>
        <taxon>Bacillati</taxon>
        <taxon>Actinomycetota</taxon>
        <taxon>Coriobacteriia</taxon>
        <taxon>Coriobacteriales</taxon>
        <taxon>Coriobacteriaceae</taxon>
        <taxon>Collinsella</taxon>
    </lineage>
</organism>
<evidence type="ECO:0000256" key="1">
    <source>
        <dbReference type="ARBA" id="ARBA00007521"/>
    </source>
</evidence>
<dbReference type="GO" id="GO:0003677">
    <property type="term" value="F:DNA binding"/>
    <property type="evidence" value="ECO:0007669"/>
    <property type="project" value="InterPro"/>
</dbReference>
<dbReference type="GO" id="GO:0016075">
    <property type="term" value="P:rRNA catabolic process"/>
    <property type="evidence" value="ECO:0007669"/>
    <property type="project" value="TreeGrafter"/>
</dbReference>
<dbReference type="InterPro" id="IPR011067">
    <property type="entry name" value="Plasmid_toxin/cell-grow_inhib"/>
</dbReference>
<dbReference type="SUPFAM" id="SSF50118">
    <property type="entry name" value="Cell growth inhibitor/plasmid maintenance toxic component"/>
    <property type="match status" value="1"/>
</dbReference>
<reference evidence="3" key="2">
    <citation type="submission" date="2021-09" db="EMBL/GenBank/DDBJ databases">
        <authorList>
            <person name="Gilroy R."/>
        </authorList>
    </citation>
    <scope>NUCLEOTIDE SEQUENCE</scope>
    <source>
        <strain evidence="3">ChiGjej2B2-7701</strain>
    </source>
</reference>
<dbReference type="GO" id="GO:0006402">
    <property type="term" value="P:mRNA catabolic process"/>
    <property type="evidence" value="ECO:0007669"/>
    <property type="project" value="TreeGrafter"/>
</dbReference>
<comment type="similarity">
    <text evidence="1">Belongs to the PemK/MazF family.</text>
</comment>
<sequence>MNYRQGDIVFNRYPDPIGHEPAGSRPALVVSDDFFNMSTSTTLLCPITSSAHVFPLHIDLPSGLGVSGKVATEQLRAFDLNHRSPKVIDHLDPASETMRAVLECVKSFF</sequence>
<evidence type="ECO:0000313" key="4">
    <source>
        <dbReference type="Proteomes" id="UP000746751"/>
    </source>
</evidence>
<dbReference type="PANTHER" id="PTHR33988">
    <property type="entry name" value="ENDORIBONUCLEASE MAZF-RELATED"/>
    <property type="match status" value="1"/>
</dbReference>
<reference evidence="3" key="1">
    <citation type="journal article" date="2021" name="PeerJ">
        <title>Extensive microbial diversity within the chicken gut microbiome revealed by metagenomics and culture.</title>
        <authorList>
            <person name="Gilroy R."/>
            <person name="Ravi A."/>
            <person name="Getino M."/>
            <person name="Pursley I."/>
            <person name="Horton D.L."/>
            <person name="Alikhan N.F."/>
            <person name="Baker D."/>
            <person name="Gharbi K."/>
            <person name="Hall N."/>
            <person name="Watson M."/>
            <person name="Adriaenssens E.M."/>
            <person name="Foster-Nyarko E."/>
            <person name="Jarju S."/>
            <person name="Secka A."/>
            <person name="Antonio M."/>
            <person name="Oren A."/>
            <person name="Chaudhuri R.R."/>
            <person name="La Ragione R."/>
            <person name="Hildebrand F."/>
            <person name="Pallen M.J."/>
        </authorList>
    </citation>
    <scope>NUCLEOTIDE SEQUENCE</scope>
    <source>
        <strain evidence="3">ChiGjej2B2-7701</strain>
    </source>
</reference>
<dbReference type="EMBL" id="DYVF01000066">
    <property type="protein sequence ID" value="HJG31891.1"/>
    <property type="molecule type" value="Genomic_DNA"/>
</dbReference>
<dbReference type="Pfam" id="PF02452">
    <property type="entry name" value="PemK_toxin"/>
    <property type="match status" value="1"/>
</dbReference>
<dbReference type="InterPro" id="IPR003477">
    <property type="entry name" value="PemK-like"/>
</dbReference>
<dbReference type="Gene3D" id="2.30.30.110">
    <property type="match status" value="1"/>
</dbReference>
<evidence type="ECO:0000313" key="3">
    <source>
        <dbReference type="EMBL" id="HJG31891.1"/>
    </source>
</evidence>
<accession>A0A921IRG6</accession>
<dbReference type="PANTHER" id="PTHR33988:SF3">
    <property type="entry name" value="ENDORIBONUCLEASE TOXIN CHPB-RELATED"/>
    <property type="match status" value="1"/>
</dbReference>
<dbReference type="AlphaFoldDB" id="A0A921IRG6"/>
<keyword evidence="2" id="KW-1277">Toxin-antitoxin system</keyword>
<gene>
    <name evidence="3" type="ORF">K8U80_10940</name>
</gene>